<evidence type="ECO:0000256" key="4">
    <source>
        <dbReference type="ARBA" id="ARBA00022723"/>
    </source>
</evidence>
<dbReference type="NCBIfam" id="TIGR00587">
    <property type="entry name" value="nfo"/>
    <property type="match status" value="1"/>
</dbReference>
<dbReference type="CDD" id="cd00019">
    <property type="entry name" value="AP2Ec"/>
    <property type="match status" value="1"/>
</dbReference>
<evidence type="ECO:0000256" key="5">
    <source>
        <dbReference type="ARBA" id="ARBA00022763"/>
    </source>
</evidence>
<dbReference type="PROSITE" id="PS51432">
    <property type="entry name" value="AP_NUCLEASE_F2_4"/>
    <property type="match status" value="1"/>
</dbReference>
<keyword evidence="11" id="KW-1185">Reference proteome</keyword>
<dbReference type="Proteomes" id="UP001266807">
    <property type="component" value="Unassembled WGS sequence"/>
</dbReference>
<evidence type="ECO:0000313" key="11">
    <source>
        <dbReference type="Proteomes" id="UP001266807"/>
    </source>
</evidence>
<dbReference type="Pfam" id="PF01261">
    <property type="entry name" value="AP_endonuc_2"/>
    <property type="match status" value="1"/>
</dbReference>
<evidence type="ECO:0000313" key="10">
    <source>
        <dbReference type="EMBL" id="MDR6776175.1"/>
    </source>
</evidence>
<dbReference type="InterPro" id="IPR001719">
    <property type="entry name" value="AP_endonuc_2"/>
</dbReference>
<organism evidence="10 11">
    <name type="scientific">Paenibacillus peoriae</name>
    <dbReference type="NCBI Taxonomy" id="59893"/>
    <lineage>
        <taxon>Bacteria</taxon>
        <taxon>Bacillati</taxon>
        <taxon>Bacillota</taxon>
        <taxon>Bacilli</taxon>
        <taxon>Bacillales</taxon>
        <taxon>Paenibacillaceae</taxon>
        <taxon>Paenibacillus</taxon>
    </lineage>
</organism>
<evidence type="ECO:0000256" key="6">
    <source>
        <dbReference type="ARBA" id="ARBA00022801"/>
    </source>
</evidence>
<keyword evidence="7" id="KW-0862">Zinc</keyword>
<dbReference type="EMBL" id="JAVDUG010000001">
    <property type="protein sequence ID" value="MDR6776175.1"/>
    <property type="molecule type" value="Genomic_DNA"/>
</dbReference>
<dbReference type="InterPro" id="IPR013022">
    <property type="entry name" value="Xyl_isomerase-like_TIM-brl"/>
</dbReference>
<comment type="cofactor">
    <cofactor evidence="1">
        <name>Zn(2+)</name>
        <dbReference type="ChEBI" id="CHEBI:29105"/>
    </cofactor>
</comment>
<dbReference type="SMART" id="SM00518">
    <property type="entry name" value="AP2Ec"/>
    <property type="match status" value="1"/>
</dbReference>
<comment type="similarity">
    <text evidence="2">Belongs to the AP endonuclease 2 family.</text>
</comment>
<keyword evidence="5" id="KW-0227">DNA damage</keyword>
<evidence type="ECO:0000256" key="3">
    <source>
        <dbReference type="ARBA" id="ARBA00022722"/>
    </source>
</evidence>
<evidence type="ECO:0000256" key="2">
    <source>
        <dbReference type="ARBA" id="ARBA00005340"/>
    </source>
</evidence>
<protein>
    <submittedName>
        <fullName evidence="10">Deoxyribonuclease-4</fullName>
        <ecNumber evidence="10">3.1.21.2</ecNumber>
    </submittedName>
</protein>
<keyword evidence="3" id="KW-0540">Nuclease</keyword>
<feature type="domain" description="Xylose isomerase-like TIM barrel" evidence="9">
    <location>
        <begin position="39"/>
        <end position="293"/>
    </location>
</feature>
<evidence type="ECO:0000256" key="1">
    <source>
        <dbReference type="ARBA" id="ARBA00001947"/>
    </source>
</evidence>
<dbReference type="GO" id="GO:0008833">
    <property type="term" value="F:deoxyribonuclease IV (phage-T4-induced) activity"/>
    <property type="evidence" value="ECO:0007669"/>
    <property type="project" value="UniProtKB-EC"/>
</dbReference>
<evidence type="ECO:0000256" key="8">
    <source>
        <dbReference type="ARBA" id="ARBA00023204"/>
    </source>
</evidence>
<keyword evidence="8" id="KW-0234">DNA repair</keyword>
<accession>A0ABU1QAG5</accession>
<sequence length="297" mass="33174">MNWRGKKHFIARYSSMMPKLLIGSHVSTRGGFSKAAMRAREQGGRSFQYFPKNPRILRLKEWSATDAAACNAYCVEHQLQSIAHSPYPVNPAHGSERGQELYELTIASLRNDLDIAEACGSKGIVVHFGHMHSLDPLEGYRNIINCFNDVLEGWQGNAKILIENQAGDHGPMGTTLEEMVQIRQLCRYPDSIGFCLDTCHAYAAGLWNGGMDEALIDKGNRLGYWSALCGVHLNDSKYPYGSKKDRHARVGQGYIGTEGMRWMTDQEAVRGIPIVLESETGPDGTHQEDIQMILSWE</sequence>
<dbReference type="PROSITE" id="PS00731">
    <property type="entry name" value="AP_NUCLEASE_F2_3"/>
    <property type="match status" value="1"/>
</dbReference>
<reference evidence="10 11" key="1">
    <citation type="submission" date="2023-07" db="EMBL/GenBank/DDBJ databases">
        <title>Sorghum-associated microbial communities from plants grown in Nebraska, USA.</title>
        <authorList>
            <person name="Schachtman D."/>
        </authorList>
    </citation>
    <scope>NUCLEOTIDE SEQUENCE [LARGE SCALE GENOMIC DNA]</scope>
    <source>
        <strain evidence="10 11">BE143</strain>
    </source>
</reference>
<dbReference type="PANTHER" id="PTHR21445">
    <property type="entry name" value="ENDONUCLEASE IV ENDODEOXYRIBONUCLEASE IV"/>
    <property type="match status" value="1"/>
</dbReference>
<dbReference type="PROSITE" id="PS00730">
    <property type="entry name" value="AP_NUCLEASE_F2_2"/>
    <property type="match status" value="1"/>
</dbReference>
<dbReference type="SUPFAM" id="SSF51658">
    <property type="entry name" value="Xylose isomerase-like"/>
    <property type="match status" value="1"/>
</dbReference>
<keyword evidence="4" id="KW-0479">Metal-binding</keyword>
<proteinExistence type="inferred from homology"/>
<keyword evidence="6 10" id="KW-0378">Hydrolase</keyword>
<name>A0ABU1QAG5_9BACL</name>
<dbReference type="InterPro" id="IPR018246">
    <property type="entry name" value="AP_endonuc_F2_Zn_BS"/>
</dbReference>
<dbReference type="InterPro" id="IPR036237">
    <property type="entry name" value="Xyl_isomerase-like_sf"/>
</dbReference>
<evidence type="ECO:0000256" key="7">
    <source>
        <dbReference type="ARBA" id="ARBA00022833"/>
    </source>
</evidence>
<evidence type="ECO:0000259" key="9">
    <source>
        <dbReference type="Pfam" id="PF01261"/>
    </source>
</evidence>
<dbReference type="Gene3D" id="3.20.20.150">
    <property type="entry name" value="Divalent-metal-dependent TIM barrel enzymes"/>
    <property type="match status" value="1"/>
</dbReference>
<dbReference type="EC" id="3.1.21.2" evidence="10"/>
<comment type="caution">
    <text evidence="10">The sequence shown here is derived from an EMBL/GenBank/DDBJ whole genome shotgun (WGS) entry which is preliminary data.</text>
</comment>
<gene>
    <name evidence="10" type="ORF">J2W98_000422</name>
</gene>
<dbReference type="PANTHER" id="PTHR21445:SF0">
    <property type="entry name" value="APURINIC-APYRIMIDINIC ENDONUCLEASE"/>
    <property type="match status" value="1"/>
</dbReference>